<evidence type="ECO:0000256" key="1">
    <source>
        <dbReference type="SAM" id="MobiDB-lite"/>
    </source>
</evidence>
<evidence type="ECO:0000313" key="2">
    <source>
        <dbReference type="EMBL" id="GIG73757.1"/>
    </source>
</evidence>
<organism evidence="2 3">
    <name type="scientific">Planosporangium flavigriseum</name>
    <dbReference type="NCBI Taxonomy" id="373681"/>
    <lineage>
        <taxon>Bacteria</taxon>
        <taxon>Bacillati</taxon>
        <taxon>Actinomycetota</taxon>
        <taxon>Actinomycetes</taxon>
        <taxon>Micromonosporales</taxon>
        <taxon>Micromonosporaceae</taxon>
        <taxon>Planosporangium</taxon>
    </lineage>
</organism>
<proteinExistence type="predicted"/>
<protein>
    <submittedName>
        <fullName evidence="2">Uncharacterized protein</fullName>
    </submittedName>
</protein>
<evidence type="ECO:0000313" key="3">
    <source>
        <dbReference type="Proteomes" id="UP000653674"/>
    </source>
</evidence>
<gene>
    <name evidence="2" type="ORF">Pfl04_21610</name>
</gene>
<feature type="region of interest" description="Disordered" evidence="1">
    <location>
        <begin position="59"/>
        <end position="92"/>
    </location>
</feature>
<dbReference type="AlphaFoldDB" id="A0A8J3PLF6"/>
<comment type="caution">
    <text evidence="2">The sequence shown here is derived from an EMBL/GenBank/DDBJ whole genome shotgun (WGS) entry which is preliminary data.</text>
</comment>
<sequence length="127" mass="13675">MLTEAHHLDVPDEHQLLVVGLERRGEHLSRVDPQAGEELGVRPRDPGRRTAQAVAVGVLADGDQDLPDSGLDPRQVDDALDAGTTQPPVDKTGGQVVERVVFLEGVDIAVRVVSLRLRAAPRGSRLQ</sequence>
<dbReference type="Proteomes" id="UP000653674">
    <property type="component" value="Unassembled WGS sequence"/>
</dbReference>
<name>A0A8J3PLF6_9ACTN</name>
<accession>A0A8J3PLF6</accession>
<reference evidence="2" key="1">
    <citation type="submission" date="2021-01" db="EMBL/GenBank/DDBJ databases">
        <title>Whole genome shotgun sequence of Planosporangium flavigriseum NBRC 105377.</title>
        <authorList>
            <person name="Komaki H."/>
            <person name="Tamura T."/>
        </authorList>
    </citation>
    <scope>NUCLEOTIDE SEQUENCE</scope>
    <source>
        <strain evidence="2">NBRC 105377</strain>
    </source>
</reference>
<keyword evidence="3" id="KW-1185">Reference proteome</keyword>
<dbReference type="EMBL" id="BONU01000011">
    <property type="protein sequence ID" value="GIG73757.1"/>
    <property type="molecule type" value="Genomic_DNA"/>
</dbReference>